<keyword evidence="1" id="KW-0732">Signal</keyword>
<evidence type="ECO:0008006" key="3">
    <source>
        <dbReference type="Google" id="ProtNLM"/>
    </source>
</evidence>
<reference evidence="2" key="1">
    <citation type="journal article" date="2014" name="Genome Announc.">
        <title>De novo whole-genome sequence and genome annotation of Lichtheimia ramosa.</title>
        <authorList>
            <person name="Linde J."/>
            <person name="Schwartze V."/>
            <person name="Binder U."/>
            <person name="Lass-Florl C."/>
            <person name="Voigt K."/>
            <person name="Horn F."/>
        </authorList>
    </citation>
    <scope>NUCLEOTIDE SEQUENCE</scope>
    <source>
        <strain evidence="2">JMRC FSU:6197</strain>
    </source>
</reference>
<feature type="chain" id="PRO_5001726688" description="N-formylglutamate amidohydrolase" evidence="1">
    <location>
        <begin position="24"/>
        <end position="297"/>
    </location>
</feature>
<accession>A0A077X092</accession>
<feature type="signal peptide" evidence="1">
    <location>
        <begin position="1"/>
        <end position="23"/>
    </location>
</feature>
<dbReference type="Gene3D" id="3.40.630.40">
    <property type="entry name" value="Zn-dependent exopeptidases"/>
    <property type="match status" value="1"/>
</dbReference>
<sequence length="297" mass="33042">MWRNTLLLVLSLISSIFVVGVMSSRYVTYQPGNLPLIITAPHGGSLYPENIPDRKSKNGTVLVGDKYTADIAYAISDAVADLCDGARPHVIVFNVLRRKADVNRPIGSGTDSPQGQAAWKEFHQVVQYVVDHVIANYDHGLLLDIHGQTHSHERVELGYLLHKSDLAGLSDQAMDKAITSRSSIQALARVSPLLPHELLRGDGSLGDLLETFHSSIRTIPSPSHPYPLSDERYFRGGYITQRYHTSSTMDAIQLELPKHLRFTQQGRDTIAAAIADAACYMLETYYYATTRRWKAKL</sequence>
<organism evidence="2">
    <name type="scientific">Lichtheimia ramosa</name>
    <dbReference type="NCBI Taxonomy" id="688394"/>
    <lineage>
        <taxon>Eukaryota</taxon>
        <taxon>Fungi</taxon>
        <taxon>Fungi incertae sedis</taxon>
        <taxon>Mucoromycota</taxon>
        <taxon>Mucoromycotina</taxon>
        <taxon>Mucoromycetes</taxon>
        <taxon>Mucorales</taxon>
        <taxon>Lichtheimiaceae</taxon>
        <taxon>Lichtheimia</taxon>
    </lineage>
</organism>
<gene>
    <name evidence="2" type="ORF">LRAMOSA05464</name>
</gene>
<evidence type="ECO:0000256" key="1">
    <source>
        <dbReference type="SAM" id="SignalP"/>
    </source>
</evidence>
<protein>
    <recommendedName>
        <fullName evidence="3">N-formylglutamate amidohydrolase</fullName>
    </recommendedName>
</protein>
<dbReference type="AlphaFoldDB" id="A0A077X092"/>
<proteinExistence type="predicted"/>
<dbReference type="SUPFAM" id="SSF53187">
    <property type="entry name" value="Zn-dependent exopeptidases"/>
    <property type="match status" value="1"/>
</dbReference>
<name>A0A077X092_9FUNG</name>
<dbReference type="EMBL" id="LK023379">
    <property type="protein sequence ID" value="CDS13286.1"/>
    <property type="molecule type" value="Genomic_DNA"/>
</dbReference>
<dbReference type="OrthoDB" id="71260at2759"/>
<evidence type="ECO:0000313" key="2">
    <source>
        <dbReference type="EMBL" id="CDS13286.1"/>
    </source>
</evidence>